<comment type="caution">
    <text evidence="3">The sequence shown here is derived from an EMBL/GenBank/DDBJ whole genome shotgun (WGS) entry which is preliminary data.</text>
</comment>
<dbReference type="Proteomes" id="UP001500190">
    <property type="component" value="Unassembled WGS sequence"/>
</dbReference>
<proteinExistence type="predicted"/>
<dbReference type="EMBL" id="BAAAND010000008">
    <property type="protein sequence ID" value="GAA1597367.1"/>
    <property type="molecule type" value="Genomic_DNA"/>
</dbReference>
<feature type="compositionally biased region" description="Basic and acidic residues" evidence="1">
    <location>
        <begin position="304"/>
        <end position="325"/>
    </location>
</feature>
<evidence type="ECO:0000313" key="4">
    <source>
        <dbReference type="Proteomes" id="UP001500190"/>
    </source>
</evidence>
<feature type="compositionally biased region" description="Polar residues" evidence="1">
    <location>
        <begin position="270"/>
        <end position="302"/>
    </location>
</feature>
<gene>
    <name evidence="3" type="ORF">GCM10009742_50580</name>
</gene>
<feature type="domain" description="DUF3071" evidence="2">
    <location>
        <begin position="1"/>
        <end position="163"/>
    </location>
</feature>
<keyword evidence="4" id="KW-1185">Reference proteome</keyword>
<feature type="compositionally biased region" description="Basic and acidic residues" evidence="1">
    <location>
        <begin position="407"/>
        <end position="468"/>
    </location>
</feature>
<evidence type="ECO:0000259" key="2">
    <source>
        <dbReference type="Pfam" id="PF11268"/>
    </source>
</evidence>
<accession>A0ABN2E5T0</accession>
<reference evidence="3 4" key="1">
    <citation type="journal article" date="2019" name="Int. J. Syst. Evol. Microbiol.">
        <title>The Global Catalogue of Microorganisms (GCM) 10K type strain sequencing project: providing services to taxonomists for standard genome sequencing and annotation.</title>
        <authorList>
            <consortium name="The Broad Institute Genomics Platform"/>
            <consortium name="The Broad Institute Genome Sequencing Center for Infectious Disease"/>
            <person name="Wu L."/>
            <person name="Ma J."/>
        </authorList>
    </citation>
    <scope>NUCLEOTIDE SEQUENCE [LARGE SCALE GENOMIC DNA]</scope>
    <source>
        <strain evidence="3 4">JCM 14304</strain>
    </source>
</reference>
<organism evidence="3 4">
    <name type="scientific">Kribbella karoonensis</name>
    <dbReference type="NCBI Taxonomy" id="324851"/>
    <lineage>
        <taxon>Bacteria</taxon>
        <taxon>Bacillati</taxon>
        <taxon>Actinomycetota</taxon>
        <taxon>Actinomycetes</taxon>
        <taxon>Propionibacteriales</taxon>
        <taxon>Kribbellaceae</taxon>
        <taxon>Kribbella</taxon>
    </lineage>
</organism>
<dbReference type="RefSeq" id="WP_344195531.1">
    <property type="nucleotide sequence ID" value="NZ_BAAAND010000008.1"/>
</dbReference>
<sequence>MREARLVGLSQDGTQLILALAETGEEFAVPVDDRLRAALRGDRARLGQLEIQMESALRPRDIQARIRAGESPEAVAAVAQMPMERVMAFAGPVLAERDHIATLAQRASVRRRGGGDAPTRNLGAWVTDRLRLRHVDPASAEWDAWRREDGRWAVRVSYFVESEDTDDSGEEQKDEKIGMFAYDAPGRYVVPDDDEARWLVGEQAQVLPTPVQPQPGERRLAAVADIDPMIAPDHGADSYEAGFEDTVALRRRNHPVSRDDTRGFPADGSGYSSQREGSQGYGSQRDSSGYGSQRDGSQSYGSQRDGREDYPREVSRGPRDPERGPRRVHSVPNPDEEPTLIDVPVDQPPAPRPSVRAVERPTTPPTYASPATEAGDDPSARHDRGHQEQTPHDFRDTPNSRGNQTPRDYRDEPAARTPRDAQAPRDFRDTPTARDARGEQAPRDDRDAPSARNSRGEEGPRDFREEPSARGFRGEQAPVGRAVPSRTAEPRRAEPNRPTGPRPTAPRPTEPQSSRPHPAEDDRPATARASDGNQQPEPAQARPAPARPAPASPAASQPAATVEQPALPDGTEDTPAETPAEPKKKPARRGKRASVPSWDEIMFGKKAD</sequence>
<dbReference type="InterPro" id="IPR021421">
    <property type="entry name" value="DUF3071"/>
</dbReference>
<name>A0ABN2E5T0_9ACTN</name>
<dbReference type="InterPro" id="IPR047682">
    <property type="entry name" value="SepH-like"/>
</dbReference>
<feature type="compositionally biased region" description="Basic and acidic residues" evidence="1">
    <location>
        <begin position="378"/>
        <end position="398"/>
    </location>
</feature>
<feature type="region of interest" description="Disordered" evidence="1">
    <location>
        <begin position="250"/>
        <end position="608"/>
    </location>
</feature>
<evidence type="ECO:0000313" key="3">
    <source>
        <dbReference type="EMBL" id="GAA1597367.1"/>
    </source>
</evidence>
<dbReference type="NCBIfam" id="NF040712">
    <property type="entry name" value="SepH"/>
    <property type="match status" value="1"/>
</dbReference>
<protein>
    <recommendedName>
        <fullName evidence="2">DUF3071 domain-containing protein</fullName>
    </recommendedName>
</protein>
<feature type="compositionally biased region" description="Pro residues" evidence="1">
    <location>
        <begin position="498"/>
        <end position="509"/>
    </location>
</feature>
<dbReference type="Pfam" id="PF11268">
    <property type="entry name" value="DUF3071"/>
    <property type="match status" value="1"/>
</dbReference>
<evidence type="ECO:0000256" key="1">
    <source>
        <dbReference type="SAM" id="MobiDB-lite"/>
    </source>
</evidence>